<dbReference type="OrthoDB" id="443402at2759"/>
<keyword evidence="7 11" id="KW-0156">Chromatin regulator</keyword>
<accession>G3B770</accession>
<sequence>MLYLSPTYKGNELLSVDVNPEIREFVTDSFTKPTAGDLNLKDFYNEVCNKPPASMENETEEDADPEIESELQFETMLEEQPLKSATEVVAGIERPKTYIQDFFNGLKSKTTISRYCMQQLLIRVYSRVVSTRSRELRRYKAFTAEVYGELLPSFVSEVMTKVDFKPNQKFYDLGSGVGNTSFQAAIEFGAAFSGGCELMEHASRLTAIQKLVLDKHLKIFGLKPLNLRFALAQSFVNNPVVKNDVLDCDVLIVNNYLFDMKLNFEVGRLLHGLRPGTKIISLKNFITPRYKSTGDNTVFDYLEVEKHEMSDFFSVSWTANKVPYYISTVMPTIRDQYL</sequence>
<evidence type="ECO:0000256" key="4">
    <source>
        <dbReference type="ARBA" id="ARBA00022603"/>
    </source>
</evidence>
<keyword evidence="14" id="KW-1185">Reference proteome</keyword>
<protein>
    <recommendedName>
        <fullName evidence="3 11">Histone-lysine N-methyltransferase, H3 lysine-79 specific</fullName>
        <ecNumber evidence="2 11">2.1.1.360</ecNumber>
    </recommendedName>
    <alternativeName>
        <fullName evidence="9 11">Histone H3-K79 methyltransferase</fullName>
    </alternativeName>
</protein>
<keyword evidence="8 11" id="KW-0539">Nucleus</keyword>
<dbReference type="AlphaFoldDB" id="G3B770"/>
<gene>
    <name evidence="13" type="ORF">CANTEDRAFT_115043</name>
</gene>
<dbReference type="STRING" id="590646.G3B770"/>
<evidence type="ECO:0000256" key="8">
    <source>
        <dbReference type="ARBA" id="ARBA00023242"/>
    </source>
</evidence>
<evidence type="ECO:0000256" key="9">
    <source>
        <dbReference type="ARBA" id="ARBA00029821"/>
    </source>
</evidence>
<dbReference type="HOGENOM" id="CLU_821354_0_0_1"/>
<keyword evidence="4 11" id="KW-0489">Methyltransferase</keyword>
<dbReference type="PROSITE" id="PS51569">
    <property type="entry name" value="DOT1"/>
    <property type="match status" value="1"/>
</dbReference>
<dbReference type="InterPro" id="IPR029063">
    <property type="entry name" value="SAM-dependent_MTases_sf"/>
</dbReference>
<evidence type="ECO:0000256" key="5">
    <source>
        <dbReference type="ARBA" id="ARBA00022679"/>
    </source>
</evidence>
<dbReference type="GO" id="GO:0005634">
    <property type="term" value="C:nucleus"/>
    <property type="evidence" value="ECO:0007669"/>
    <property type="project" value="UniProtKB-SubCell"/>
</dbReference>
<dbReference type="InterPro" id="IPR030445">
    <property type="entry name" value="H3-K79_meTrfase"/>
</dbReference>
<name>G3B770_CANTC</name>
<comment type="catalytic activity">
    <reaction evidence="10 11">
        <text>L-lysyl(79)-[histone H3] + 3 S-adenosyl-L-methionine = N(6),N(6),N(6)-trimethyl-L-lysyl(79)-[histone H3] + 3 S-adenosyl-L-homocysteine + 3 H(+)</text>
        <dbReference type="Rhea" id="RHEA:60328"/>
        <dbReference type="Rhea" id="RHEA-COMP:15549"/>
        <dbReference type="Rhea" id="RHEA-COMP:15552"/>
        <dbReference type="ChEBI" id="CHEBI:15378"/>
        <dbReference type="ChEBI" id="CHEBI:29969"/>
        <dbReference type="ChEBI" id="CHEBI:57856"/>
        <dbReference type="ChEBI" id="CHEBI:59789"/>
        <dbReference type="ChEBI" id="CHEBI:61961"/>
        <dbReference type="EC" id="2.1.1.360"/>
    </reaction>
</comment>
<feature type="domain" description="DOT1" evidence="12">
    <location>
        <begin position="20"/>
        <end position="338"/>
    </location>
</feature>
<dbReference type="PANTHER" id="PTHR21451">
    <property type="entry name" value="HISTONE H3 METHYLTRANSFERASE"/>
    <property type="match status" value="1"/>
</dbReference>
<comment type="subcellular location">
    <subcellularLocation>
        <location evidence="1 11">Nucleus</location>
    </subcellularLocation>
</comment>
<comment type="function">
    <text evidence="11">Histone methyltransferase that specifically trimethylates histone H3 to form H3K79me3. This methylation is required for telomere silencing and for the pachytene checkpoint during the meiotic cell cycle by allowing the recruitment of RAD9 to double strand breaks. Nucleosomes are preferred as substrate compared to free histone.</text>
</comment>
<dbReference type="Proteomes" id="UP000000707">
    <property type="component" value="Unassembled WGS sequence"/>
</dbReference>
<dbReference type="EMBL" id="GL996527">
    <property type="protein sequence ID" value="EGV62573.1"/>
    <property type="molecule type" value="Genomic_DNA"/>
</dbReference>
<keyword evidence="5 11" id="KW-0808">Transferase</keyword>
<reference evidence="13 14" key="1">
    <citation type="journal article" date="2011" name="Proc. Natl. Acad. Sci. U.S.A.">
        <title>Comparative genomics of xylose-fermenting fungi for enhanced biofuel production.</title>
        <authorList>
            <person name="Wohlbach D.J."/>
            <person name="Kuo A."/>
            <person name="Sato T.K."/>
            <person name="Potts K.M."/>
            <person name="Salamov A.A."/>
            <person name="LaButti K.M."/>
            <person name="Sun H."/>
            <person name="Clum A."/>
            <person name="Pangilinan J.L."/>
            <person name="Lindquist E.A."/>
            <person name="Lucas S."/>
            <person name="Lapidus A."/>
            <person name="Jin M."/>
            <person name="Gunawan C."/>
            <person name="Balan V."/>
            <person name="Dale B.E."/>
            <person name="Jeffries T.W."/>
            <person name="Zinkel R."/>
            <person name="Barry K.W."/>
            <person name="Grigoriev I.V."/>
            <person name="Gasch A.P."/>
        </authorList>
    </citation>
    <scope>NUCLEOTIDE SEQUENCE [LARGE SCALE GENOMIC DNA]</scope>
    <source>
        <strain evidence="13">ATCC 10573</strain>
        <strain evidence="14">ATCC 10573 / BCRC 21748 / CBS 615 / JCM 9827 / NBRC 10315 / NRRL Y-1498 / VKM Y-70</strain>
    </source>
</reference>
<dbReference type="GO" id="GO:0006281">
    <property type="term" value="P:DNA repair"/>
    <property type="evidence" value="ECO:0007669"/>
    <property type="project" value="TreeGrafter"/>
</dbReference>
<comment type="activity regulation">
    <text evidence="11">Ubiquitination of histone H2B to form H2BK123ub1 is required for efficient DOT1 methyltransferase activity on histone H3.</text>
</comment>
<dbReference type="Gene3D" id="3.40.50.150">
    <property type="entry name" value="Vaccinia Virus protein VP39"/>
    <property type="match status" value="1"/>
</dbReference>
<proteinExistence type="inferred from homology"/>
<evidence type="ECO:0000313" key="13">
    <source>
        <dbReference type="EMBL" id="EGV62573.1"/>
    </source>
</evidence>
<dbReference type="Pfam" id="PF08123">
    <property type="entry name" value="DOT1"/>
    <property type="match status" value="1"/>
</dbReference>
<comment type="miscellaneous">
    <text evidence="11">In contrast to other lysine histone methyltransferases, it does not contain a SET domain, suggesting the existence of another mechanism for methylation of lysine residues of histones.</text>
</comment>
<keyword evidence="6 11" id="KW-0949">S-adenosyl-L-methionine</keyword>
<dbReference type="GO" id="GO:0140956">
    <property type="term" value="F:histone H3K79 trimethyltransferase activity"/>
    <property type="evidence" value="ECO:0007669"/>
    <property type="project" value="UniProtKB-EC"/>
</dbReference>
<organism evidence="14">
    <name type="scientific">Candida tenuis (strain ATCC 10573 / BCRC 21748 / CBS 615 / JCM 9827 / NBRC 10315 / NRRL Y-1498 / VKM Y-70)</name>
    <name type="common">Yeast</name>
    <name type="synonym">Yamadazyma tenuis</name>
    <dbReference type="NCBI Taxonomy" id="590646"/>
    <lineage>
        <taxon>Eukaryota</taxon>
        <taxon>Fungi</taxon>
        <taxon>Dikarya</taxon>
        <taxon>Ascomycota</taxon>
        <taxon>Saccharomycotina</taxon>
        <taxon>Pichiomycetes</taxon>
        <taxon>Debaryomycetaceae</taxon>
        <taxon>Yamadazyma</taxon>
    </lineage>
</organism>
<evidence type="ECO:0000256" key="11">
    <source>
        <dbReference type="RuleBase" id="RU271113"/>
    </source>
</evidence>
<evidence type="ECO:0000256" key="6">
    <source>
        <dbReference type="ARBA" id="ARBA00022691"/>
    </source>
</evidence>
<dbReference type="EMBL" id="GL996527">
    <property type="protein sequence ID" value="EGV62574.1"/>
    <property type="molecule type" value="Genomic_DNA"/>
</dbReference>
<dbReference type="GO" id="GO:0000077">
    <property type="term" value="P:DNA damage checkpoint signaling"/>
    <property type="evidence" value="ECO:0007669"/>
    <property type="project" value="TreeGrafter"/>
</dbReference>
<comment type="similarity">
    <text evidence="11">Belongs to the class I-like SAM-binding methyltransferase superfamily. DOT1 family.</text>
</comment>
<evidence type="ECO:0000256" key="1">
    <source>
        <dbReference type="ARBA" id="ARBA00004123"/>
    </source>
</evidence>
<dbReference type="EC" id="2.1.1.360" evidence="2 11"/>
<dbReference type="InterPro" id="IPR025789">
    <property type="entry name" value="DOT1_dom"/>
</dbReference>
<evidence type="ECO:0000313" key="14">
    <source>
        <dbReference type="Proteomes" id="UP000000707"/>
    </source>
</evidence>
<dbReference type="GO" id="GO:0032259">
    <property type="term" value="P:methylation"/>
    <property type="evidence" value="ECO:0007669"/>
    <property type="project" value="UniProtKB-KW"/>
</dbReference>
<evidence type="ECO:0000256" key="2">
    <source>
        <dbReference type="ARBA" id="ARBA00012190"/>
    </source>
</evidence>
<dbReference type="PANTHER" id="PTHR21451:SF0">
    <property type="entry name" value="HISTONE-LYSINE N-METHYLTRANSFERASE, H3 LYSINE-79 SPECIFIC"/>
    <property type="match status" value="1"/>
</dbReference>
<evidence type="ECO:0000256" key="3">
    <source>
        <dbReference type="ARBA" id="ARBA00020987"/>
    </source>
</evidence>
<dbReference type="Gene3D" id="1.10.260.170">
    <property type="match status" value="1"/>
</dbReference>
<evidence type="ECO:0000256" key="10">
    <source>
        <dbReference type="ARBA" id="ARBA00047770"/>
    </source>
</evidence>
<dbReference type="SUPFAM" id="SSF53335">
    <property type="entry name" value="S-adenosyl-L-methionine-dependent methyltransferases"/>
    <property type="match status" value="1"/>
</dbReference>
<evidence type="ECO:0000259" key="12">
    <source>
        <dbReference type="PROSITE" id="PS51569"/>
    </source>
</evidence>
<dbReference type="eggNOG" id="KOG3924">
    <property type="taxonomic scope" value="Eukaryota"/>
</dbReference>
<evidence type="ECO:0000256" key="7">
    <source>
        <dbReference type="ARBA" id="ARBA00022853"/>
    </source>
</evidence>